<evidence type="ECO:0000313" key="1">
    <source>
        <dbReference type="EMBL" id="KPD31545.1"/>
    </source>
</evidence>
<evidence type="ECO:0000313" key="2">
    <source>
        <dbReference type="Proteomes" id="UP000053099"/>
    </source>
</evidence>
<comment type="caution">
    <text evidence="1">The sequence shown here is derived from an EMBL/GenBank/DDBJ whole genome shotgun (WGS) entry which is preliminary data.</text>
</comment>
<dbReference type="EMBL" id="LJJR01000014">
    <property type="protein sequence ID" value="KPD31545.1"/>
    <property type="molecule type" value="Genomic_DNA"/>
</dbReference>
<organism evidence="1 2">
    <name type="scientific">Thermus scotoductus</name>
    <dbReference type="NCBI Taxonomy" id="37636"/>
    <lineage>
        <taxon>Bacteria</taxon>
        <taxon>Thermotogati</taxon>
        <taxon>Deinococcota</taxon>
        <taxon>Deinococci</taxon>
        <taxon>Thermales</taxon>
        <taxon>Thermaceae</taxon>
        <taxon>Thermus</taxon>
    </lineage>
</organism>
<dbReference type="PATRIC" id="fig|37636.3.peg.255"/>
<dbReference type="Proteomes" id="UP000053099">
    <property type="component" value="Unassembled WGS sequence"/>
</dbReference>
<proteinExistence type="predicted"/>
<sequence>MELREEIHALALAFRRHHEEILAELRLLRDELERERRARFWERGLLALALVAALVGWVRP</sequence>
<name>A0A0N0IQQ5_THESC</name>
<reference evidence="1 2" key="1">
    <citation type="submission" date="2015-09" db="EMBL/GenBank/DDBJ databases">
        <title>Draft genome sequence of Thermus scotoductus strain K1 isolated from a geothermal spring in Nagorno-Karabakh, Armenia.</title>
        <authorList>
            <person name="Saghatelyan A."/>
            <person name="Poghosyan L."/>
            <person name="Panosyan H."/>
            <person name="Birkeland N.-K."/>
        </authorList>
    </citation>
    <scope>NUCLEOTIDE SEQUENCE [LARGE SCALE GENOMIC DNA]</scope>
    <source>
        <strain evidence="1 2">K1</strain>
    </source>
</reference>
<dbReference type="AlphaFoldDB" id="A0A0N0IQQ5"/>
<protein>
    <submittedName>
        <fullName evidence="1">Uncharacterized protein</fullName>
    </submittedName>
</protein>
<gene>
    <name evidence="1" type="ORF">AN926_05975</name>
</gene>
<accession>A0A0N0IQQ5</accession>